<dbReference type="AlphaFoldDB" id="A0A238KXB8"/>
<accession>A0A238KXB8</accession>
<organism evidence="2 3">
    <name type="scientific">Maliponia aquimaris</name>
    <dbReference type="NCBI Taxonomy" id="1673631"/>
    <lineage>
        <taxon>Bacteria</taxon>
        <taxon>Pseudomonadati</taxon>
        <taxon>Pseudomonadota</taxon>
        <taxon>Alphaproteobacteria</taxon>
        <taxon>Rhodobacterales</taxon>
        <taxon>Paracoccaceae</taxon>
        <taxon>Maliponia</taxon>
    </lineage>
</organism>
<gene>
    <name evidence="2" type="ORF">MAA8898_03618</name>
</gene>
<proteinExistence type="predicted"/>
<dbReference type="RefSeq" id="WP_094022396.1">
    <property type="nucleotide sequence ID" value="NZ_FXYF01000011.1"/>
</dbReference>
<dbReference type="Proteomes" id="UP000207598">
    <property type="component" value="Unassembled WGS sequence"/>
</dbReference>
<evidence type="ECO:0000313" key="3">
    <source>
        <dbReference type="Proteomes" id="UP000207598"/>
    </source>
</evidence>
<keyword evidence="3" id="KW-1185">Reference proteome</keyword>
<protein>
    <recommendedName>
        <fullName evidence="4">Metallopeptidase</fullName>
    </recommendedName>
</protein>
<evidence type="ECO:0000313" key="2">
    <source>
        <dbReference type="EMBL" id="SMX47280.1"/>
    </source>
</evidence>
<dbReference type="Pfam" id="PF14247">
    <property type="entry name" value="DUF4344"/>
    <property type="match status" value="2"/>
</dbReference>
<dbReference type="EMBL" id="FXYF01000011">
    <property type="protein sequence ID" value="SMX47280.1"/>
    <property type="molecule type" value="Genomic_DNA"/>
</dbReference>
<dbReference type="InterPro" id="IPR025644">
    <property type="entry name" value="DUF4344"/>
</dbReference>
<evidence type="ECO:0008006" key="4">
    <source>
        <dbReference type="Google" id="ProtNLM"/>
    </source>
</evidence>
<name>A0A238KXB8_9RHOB</name>
<reference evidence="2 3" key="1">
    <citation type="submission" date="2017-05" db="EMBL/GenBank/DDBJ databases">
        <authorList>
            <person name="Song R."/>
            <person name="Chenine A.L."/>
            <person name="Ruprecht R.M."/>
        </authorList>
    </citation>
    <scope>NUCLEOTIDE SEQUENCE [LARGE SCALE GENOMIC DNA]</scope>
    <source>
        <strain evidence="2 3">CECT 8898</strain>
    </source>
</reference>
<sequence length="261" mass="29061">MTFPPAPPAPPAFLKRSAPRALLAGALALASLTAPARADEAEEAFVEANILAIFYHELGHAMIDLLQLPVYGQEEDAADVASILLIDWMFEPASALDLAYDASFGFAAEAMMRDHEDYEIAWWDSHGPDEQRFYNTVCLFYGANTEDRDDFAADMGLPQERAEVCEEEFNLAWSSWRPVLEDLSDAGGHPLAFVSEDDSPLARLMADEIAELNTIFRWPEPLTVVVEDCGEPNAFYVADGPEIVMCTEFPPYLRDLYRLSE</sequence>
<feature type="chain" id="PRO_5013303022" description="Metallopeptidase" evidence="1">
    <location>
        <begin position="39"/>
        <end position="261"/>
    </location>
</feature>
<keyword evidence="1" id="KW-0732">Signal</keyword>
<evidence type="ECO:0000256" key="1">
    <source>
        <dbReference type="SAM" id="SignalP"/>
    </source>
</evidence>
<feature type="signal peptide" evidence="1">
    <location>
        <begin position="1"/>
        <end position="38"/>
    </location>
</feature>
<dbReference type="OrthoDB" id="935695at2"/>